<evidence type="ECO:0000313" key="2">
    <source>
        <dbReference type="EMBL" id="KAK2814813.1"/>
    </source>
</evidence>
<feature type="region of interest" description="Disordered" evidence="1">
    <location>
        <begin position="1"/>
        <end position="22"/>
    </location>
</feature>
<evidence type="ECO:0000313" key="3">
    <source>
        <dbReference type="Proteomes" id="UP001187315"/>
    </source>
</evidence>
<evidence type="ECO:0000256" key="1">
    <source>
        <dbReference type="SAM" id="MobiDB-lite"/>
    </source>
</evidence>
<sequence length="104" mass="12316">MQAFRRNATKTSKQQKIRRRAKSFSYHRSMHVPLFRREQKPGLNHSMTPVSQTRVANPIDQKACEIENTRPLRAHRGFRRRRCLFRSHGTQLITGEIMLQCGVW</sequence>
<organism evidence="2 3">
    <name type="scientific">Tachysurus vachellii</name>
    <name type="common">Darkbarbel catfish</name>
    <name type="synonym">Pelteobagrus vachellii</name>
    <dbReference type="NCBI Taxonomy" id="175792"/>
    <lineage>
        <taxon>Eukaryota</taxon>
        <taxon>Metazoa</taxon>
        <taxon>Chordata</taxon>
        <taxon>Craniata</taxon>
        <taxon>Vertebrata</taxon>
        <taxon>Euteleostomi</taxon>
        <taxon>Actinopterygii</taxon>
        <taxon>Neopterygii</taxon>
        <taxon>Teleostei</taxon>
        <taxon>Ostariophysi</taxon>
        <taxon>Siluriformes</taxon>
        <taxon>Bagridae</taxon>
        <taxon>Tachysurus</taxon>
    </lineage>
</organism>
<feature type="compositionally biased region" description="Basic residues" evidence="1">
    <location>
        <begin position="13"/>
        <end position="22"/>
    </location>
</feature>
<comment type="caution">
    <text evidence="2">The sequence shown here is derived from an EMBL/GenBank/DDBJ whole genome shotgun (WGS) entry which is preliminary data.</text>
</comment>
<gene>
    <name evidence="2" type="ORF">Q7C36_023079</name>
</gene>
<name>A0AA88LF45_TACVA</name>
<proteinExistence type="predicted"/>
<accession>A0AA88LF45</accession>
<reference evidence="2" key="1">
    <citation type="submission" date="2023-08" db="EMBL/GenBank/DDBJ databases">
        <title>Pelteobagrus vachellii genome.</title>
        <authorList>
            <person name="Liu H."/>
        </authorList>
    </citation>
    <scope>NUCLEOTIDE SEQUENCE</scope>
    <source>
        <strain evidence="2">PRFRI_2022a</strain>
        <tissue evidence="2">Muscle</tissue>
    </source>
</reference>
<keyword evidence="3" id="KW-1185">Reference proteome</keyword>
<dbReference type="EMBL" id="JAVHJS010000026">
    <property type="protein sequence ID" value="KAK2814813.1"/>
    <property type="molecule type" value="Genomic_DNA"/>
</dbReference>
<protein>
    <submittedName>
        <fullName evidence="2">Uncharacterized protein</fullName>
    </submittedName>
</protein>
<dbReference type="Proteomes" id="UP001187315">
    <property type="component" value="Unassembled WGS sequence"/>
</dbReference>
<dbReference type="AlphaFoldDB" id="A0AA88LF45"/>